<keyword evidence="11" id="KW-1185">Reference proteome</keyword>
<protein>
    <recommendedName>
        <fullName evidence="7">Acyl-CoA:diacylglycerol acyltransferase</fullName>
        <ecNumber evidence="4">2.3.1.122</ecNumber>
        <ecNumber evidence="5">2.3.1.20</ecNumber>
    </recommendedName>
</protein>
<dbReference type="EC" id="2.3.1.20" evidence="5"/>
<dbReference type="SUPFAM" id="SSF53474">
    <property type="entry name" value="alpha/beta-Hydrolases"/>
    <property type="match status" value="1"/>
</dbReference>
<evidence type="ECO:0000256" key="5">
    <source>
        <dbReference type="ARBA" id="ARBA00013244"/>
    </source>
</evidence>
<evidence type="ECO:0000256" key="4">
    <source>
        <dbReference type="ARBA" id="ARBA00012820"/>
    </source>
</evidence>
<feature type="chain" id="PRO_5032620622" description="Acyl-CoA:diacylglycerol acyltransferase" evidence="9">
    <location>
        <begin position="49"/>
        <end position="300"/>
    </location>
</feature>
<name>A0A7L9UCE9_9BURK</name>
<sequence length="300" mass="32316">MRAADRHTARHAHCRGAALTNRRTVLQAAAALAALAACARAGAQSALAAAPLAIGDTFMLPSSVLGENRRINVYNAPAANGAPLPVLYMPDGGLEEDFLHIAGLLQISVASGTMRPFMLVGIENTQRRRDLTGPSDDPEDRKIAPVIGRSEAFRAFIRTELMPAISGRYRTTGETAIVGESLAGLFVMETYFVAPEMFDTYIAVDPSLWWNREGLLAKGAAQLRTRRHGNKTLFVAASGEPGMPALAGRLKQVFDTAAAPGLRFELAAFPEENHRTVYHPAALRAFRTAFRKPAEQRGPG</sequence>
<proteinExistence type="inferred from homology"/>
<evidence type="ECO:0000256" key="2">
    <source>
        <dbReference type="ARBA" id="ARBA00005622"/>
    </source>
</evidence>
<dbReference type="EC" id="2.3.1.122" evidence="4"/>
<evidence type="ECO:0000256" key="6">
    <source>
        <dbReference type="ARBA" id="ARBA00022801"/>
    </source>
</evidence>
<dbReference type="InterPro" id="IPR052558">
    <property type="entry name" value="Siderophore_Hydrolase_D"/>
</dbReference>
<dbReference type="Pfam" id="PF00756">
    <property type="entry name" value="Esterase"/>
    <property type="match status" value="1"/>
</dbReference>
<evidence type="ECO:0000313" key="11">
    <source>
        <dbReference type="Proteomes" id="UP000593875"/>
    </source>
</evidence>
<keyword evidence="6 10" id="KW-0378">Hydrolase</keyword>
<dbReference type="Gene3D" id="3.40.50.1820">
    <property type="entry name" value="alpha/beta hydrolase"/>
    <property type="match status" value="1"/>
</dbReference>
<dbReference type="InterPro" id="IPR029058">
    <property type="entry name" value="AB_hydrolase_fold"/>
</dbReference>
<evidence type="ECO:0000313" key="10">
    <source>
        <dbReference type="EMBL" id="QOL51845.1"/>
    </source>
</evidence>
<evidence type="ECO:0000256" key="3">
    <source>
        <dbReference type="ARBA" id="ARBA00005874"/>
    </source>
</evidence>
<dbReference type="GO" id="GO:0004144">
    <property type="term" value="F:diacylglycerol O-acyltransferase activity"/>
    <property type="evidence" value="ECO:0007669"/>
    <property type="project" value="UniProtKB-EC"/>
</dbReference>
<comment type="similarity">
    <text evidence="2">Belongs to the esterase D family.</text>
</comment>
<dbReference type="InterPro" id="IPR006311">
    <property type="entry name" value="TAT_signal"/>
</dbReference>
<dbReference type="Proteomes" id="UP000593875">
    <property type="component" value="Chromosome"/>
</dbReference>
<evidence type="ECO:0000256" key="7">
    <source>
        <dbReference type="ARBA" id="ARBA00032572"/>
    </source>
</evidence>
<evidence type="ECO:0000256" key="1">
    <source>
        <dbReference type="ARBA" id="ARBA00000697"/>
    </source>
</evidence>
<dbReference type="InterPro" id="IPR000801">
    <property type="entry name" value="Esterase-like"/>
</dbReference>
<accession>A0A7L9UCE9</accession>
<dbReference type="PANTHER" id="PTHR40841:SF2">
    <property type="entry name" value="SIDEROPHORE-DEGRADING ESTERASE (EUROFUNG)"/>
    <property type="match status" value="1"/>
</dbReference>
<gene>
    <name evidence="10" type="ORF">LPB04_01400</name>
</gene>
<dbReference type="EMBL" id="CP062941">
    <property type="protein sequence ID" value="QOL51845.1"/>
    <property type="molecule type" value="Genomic_DNA"/>
</dbReference>
<comment type="similarity">
    <text evidence="3">Belongs to the mycobacterial A85 antigen family.</text>
</comment>
<dbReference type="PROSITE" id="PS51318">
    <property type="entry name" value="TAT"/>
    <property type="match status" value="1"/>
</dbReference>
<comment type="catalytic activity">
    <reaction evidence="1">
        <text>2 alpha,alpha'-trehalose 6-mycolate = alpha,alpha'-trehalose 6,6'-bismycolate + alpha,alpha-trehalose</text>
        <dbReference type="Rhea" id="RHEA:23472"/>
        <dbReference type="ChEBI" id="CHEBI:16551"/>
        <dbReference type="ChEBI" id="CHEBI:18195"/>
        <dbReference type="ChEBI" id="CHEBI:18234"/>
        <dbReference type="EC" id="2.3.1.122"/>
    </reaction>
</comment>
<dbReference type="GO" id="GO:0050348">
    <property type="term" value="F:trehalose O-mycolyltransferase activity"/>
    <property type="evidence" value="ECO:0007669"/>
    <property type="project" value="UniProtKB-EC"/>
</dbReference>
<reference evidence="10 11" key="1">
    <citation type="submission" date="2020-10" db="EMBL/GenBank/DDBJ databases">
        <title>Genome sequencing of Massilia sp. LPB0304.</title>
        <authorList>
            <person name="Kim J."/>
        </authorList>
    </citation>
    <scope>NUCLEOTIDE SEQUENCE [LARGE SCALE GENOMIC DNA]</scope>
    <source>
        <strain evidence="10 11">LPB0304</strain>
    </source>
</reference>
<feature type="signal peptide" evidence="9">
    <location>
        <begin position="1"/>
        <end position="48"/>
    </location>
</feature>
<dbReference type="KEGG" id="mlir:LPB04_01400"/>
<evidence type="ECO:0000256" key="8">
    <source>
        <dbReference type="ARBA" id="ARBA00048109"/>
    </source>
</evidence>
<keyword evidence="9" id="KW-0732">Signal</keyword>
<organism evidence="10 11">
    <name type="scientific">Massilia litorea</name>
    <dbReference type="NCBI Taxonomy" id="2769491"/>
    <lineage>
        <taxon>Bacteria</taxon>
        <taxon>Pseudomonadati</taxon>
        <taxon>Pseudomonadota</taxon>
        <taxon>Betaproteobacteria</taxon>
        <taxon>Burkholderiales</taxon>
        <taxon>Oxalobacteraceae</taxon>
        <taxon>Telluria group</taxon>
        <taxon>Massilia</taxon>
    </lineage>
</organism>
<evidence type="ECO:0000256" key="9">
    <source>
        <dbReference type="SAM" id="SignalP"/>
    </source>
</evidence>
<dbReference type="PANTHER" id="PTHR40841">
    <property type="entry name" value="SIDEROPHORE TRIACETYLFUSARININE C ESTERASE"/>
    <property type="match status" value="1"/>
</dbReference>
<dbReference type="AlphaFoldDB" id="A0A7L9UCE9"/>
<comment type="catalytic activity">
    <reaction evidence="8">
        <text>an acyl-CoA + a 1,2-diacyl-sn-glycerol = a triacyl-sn-glycerol + CoA</text>
        <dbReference type="Rhea" id="RHEA:10868"/>
        <dbReference type="ChEBI" id="CHEBI:17815"/>
        <dbReference type="ChEBI" id="CHEBI:57287"/>
        <dbReference type="ChEBI" id="CHEBI:58342"/>
        <dbReference type="ChEBI" id="CHEBI:64615"/>
        <dbReference type="EC" id="2.3.1.20"/>
    </reaction>
</comment>
<dbReference type="GO" id="GO:0016788">
    <property type="term" value="F:hydrolase activity, acting on ester bonds"/>
    <property type="evidence" value="ECO:0007669"/>
    <property type="project" value="TreeGrafter"/>
</dbReference>